<keyword evidence="3" id="KW-1185">Reference proteome</keyword>
<organism evidence="2 3">
    <name type="scientific">Rosa chinensis</name>
    <name type="common">China rose</name>
    <dbReference type="NCBI Taxonomy" id="74649"/>
    <lineage>
        <taxon>Eukaryota</taxon>
        <taxon>Viridiplantae</taxon>
        <taxon>Streptophyta</taxon>
        <taxon>Embryophyta</taxon>
        <taxon>Tracheophyta</taxon>
        <taxon>Spermatophyta</taxon>
        <taxon>Magnoliopsida</taxon>
        <taxon>eudicotyledons</taxon>
        <taxon>Gunneridae</taxon>
        <taxon>Pentapetalae</taxon>
        <taxon>rosids</taxon>
        <taxon>fabids</taxon>
        <taxon>Rosales</taxon>
        <taxon>Rosaceae</taxon>
        <taxon>Rosoideae</taxon>
        <taxon>Rosoideae incertae sedis</taxon>
        <taxon>Rosa</taxon>
    </lineage>
</organism>
<comment type="caution">
    <text evidence="2">The sequence shown here is derived from an EMBL/GenBank/DDBJ whole genome shotgun (WGS) entry which is preliminary data.</text>
</comment>
<dbReference type="Gramene" id="PRQ16126">
    <property type="protein sequence ID" value="PRQ16126"/>
    <property type="gene ID" value="RchiOBHm_Chr7g0180801"/>
</dbReference>
<name>A0A2P6P2G4_ROSCH</name>
<gene>
    <name evidence="2" type="ORF">RchiOBHm_Chr7g0180801</name>
</gene>
<feature type="compositionally biased region" description="Acidic residues" evidence="1">
    <location>
        <begin position="122"/>
        <end position="135"/>
    </location>
</feature>
<dbReference type="EMBL" id="PDCK01000045">
    <property type="protein sequence ID" value="PRQ16126.1"/>
    <property type="molecule type" value="Genomic_DNA"/>
</dbReference>
<accession>A0A2P6P2G4</accession>
<evidence type="ECO:0000313" key="2">
    <source>
        <dbReference type="EMBL" id="PRQ16126.1"/>
    </source>
</evidence>
<proteinExistence type="predicted"/>
<evidence type="ECO:0000256" key="1">
    <source>
        <dbReference type="SAM" id="MobiDB-lite"/>
    </source>
</evidence>
<dbReference type="Proteomes" id="UP000238479">
    <property type="component" value="Chromosome 7"/>
</dbReference>
<dbReference type="AlphaFoldDB" id="A0A2P6P2G4"/>
<sequence length="135" mass="14987">MHLIFQLYVAKSMKDVVAYPQKNLIGELIKIKQQLAESEGTPFEDVIMPIPLHSNLLAKELGTVKAKIIRGVGYGLQKDTFCSSIPTSTSNPTNAQLMRYIVLLEERFASLEGEEQPLTHDVDEEGGEEGDLDVL</sequence>
<protein>
    <submittedName>
        <fullName evidence="2">Uncharacterized protein</fullName>
    </submittedName>
</protein>
<reference evidence="2 3" key="1">
    <citation type="journal article" date="2018" name="Nat. Genet.">
        <title>The Rosa genome provides new insights in the design of modern roses.</title>
        <authorList>
            <person name="Bendahmane M."/>
        </authorList>
    </citation>
    <scope>NUCLEOTIDE SEQUENCE [LARGE SCALE GENOMIC DNA]</scope>
    <source>
        <strain evidence="3">cv. Old Blush</strain>
    </source>
</reference>
<feature type="region of interest" description="Disordered" evidence="1">
    <location>
        <begin position="114"/>
        <end position="135"/>
    </location>
</feature>
<evidence type="ECO:0000313" key="3">
    <source>
        <dbReference type="Proteomes" id="UP000238479"/>
    </source>
</evidence>